<gene>
    <name evidence="2" type="ORF">CCR75_009248</name>
</gene>
<feature type="region of interest" description="Disordered" evidence="1">
    <location>
        <begin position="98"/>
        <end position="123"/>
    </location>
</feature>
<dbReference type="KEGG" id="blac:94352961"/>
<proteinExistence type="predicted"/>
<evidence type="ECO:0000256" key="1">
    <source>
        <dbReference type="SAM" id="MobiDB-lite"/>
    </source>
</evidence>
<evidence type="ECO:0000313" key="2">
    <source>
        <dbReference type="EMBL" id="TDH67907.1"/>
    </source>
</evidence>
<dbReference type="PANTHER" id="PTHR46586">
    <property type="entry name" value="ANKYRIN REPEAT-CONTAINING PROTEIN"/>
    <property type="match status" value="1"/>
</dbReference>
<dbReference type="Proteomes" id="UP000294530">
    <property type="component" value="Unassembled WGS sequence"/>
</dbReference>
<organism evidence="2 3">
    <name type="scientific">Bremia lactucae</name>
    <name type="common">Lettuce downy mildew</name>
    <dbReference type="NCBI Taxonomy" id="4779"/>
    <lineage>
        <taxon>Eukaryota</taxon>
        <taxon>Sar</taxon>
        <taxon>Stramenopiles</taxon>
        <taxon>Oomycota</taxon>
        <taxon>Peronosporomycetes</taxon>
        <taxon>Peronosporales</taxon>
        <taxon>Peronosporaceae</taxon>
        <taxon>Bremia</taxon>
    </lineage>
</organism>
<accession>A0A976IDI2</accession>
<dbReference type="RefSeq" id="XP_067817406.1">
    <property type="nucleotide sequence ID" value="XM_067967290.1"/>
</dbReference>
<dbReference type="SUPFAM" id="SSF48403">
    <property type="entry name" value="Ankyrin repeat"/>
    <property type="match status" value="1"/>
</dbReference>
<name>A0A976IDI2_BRELC</name>
<keyword evidence="3" id="KW-1185">Reference proteome</keyword>
<dbReference type="OrthoDB" id="103403at2759"/>
<sequence>MAMSPPEIVSKLTKILETHLPAEMSSLEHVMELIDDLLMAPKKALIKAAANNNVERLEHLLQSYNFDLVDAISSASASGHVDVIHRLMHDIREREQARIRAERSESDDSSDDNNSDDEDEDESNRIEIHDALFRYIEVAVTIAATNGQVEIVRTFLPQTVGSGENEEAFVRMNNLTWQTIDEGAANGHFNVVQFAVEFAKEWGFVDQYIASPNSDALLRAVENGHDKVAMYLLEIDDIDWDLKRAYEKGIEVQRLGLVEWIYALSSMYNDDVFP</sequence>
<dbReference type="GeneID" id="94352961"/>
<dbReference type="AlphaFoldDB" id="A0A976IDI2"/>
<evidence type="ECO:0000313" key="3">
    <source>
        <dbReference type="Proteomes" id="UP000294530"/>
    </source>
</evidence>
<protein>
    <recommendedName>
        <fullName evidence="4">Ankyrin repeat protein</fullName>
    </recommendedName>
</protein>
<reference evidence="2 3" key="1">
    <citation type="journal article" date="2021" name="Genome Biol.">
        <title>AFLAP: assembly-free linkage analysis pipeline using k-mers from genome sequencing data.</title>
        <authorList>
            <person name="Fletcher K."/>
            <person name="Zhang L."/>
            <person name="Gil J."/>
            <person name="Han R."/>
            <person name="Cavanaugh K."/>
            <person name="Michelmore R."/>
        </authorList>
    </citation>
    <scope>NUCLEOTIDE SEQUENCE [LARGE SCALE GENOMIC DNA]</scope>
    <source>
        <strain evidence="2 3">SF5</strain>
    </source>
</reference>
<dbReference type="InterPro" id="IPR052050">
    <property type="entry name" value="SecEffector_AnkRepeat"/>
</dbReference>
<feature type="compositionally biased region" description="Acidic residues" evidence="1">
    <location>
        <begin position="107"/>
        <end position="122"/>
    </location>
</feature>
<dbReference type="PANTHER" id="PTHR46586:SF3">
    <property type="entry name" value="ANKYRIN REPEAT-CONTAINING PROTEIN"/>
    <property type="match status" value="1"/>
</dbReference>
<dbReference type="EMBL" id="SHOA02000017">
    <property type="protein sequence ID" value="TDH67907.1"/>
    <property type="molecule type" value="Genomic_DNA"/>
</dbReference>
<evidence type="ECO:0008006" key="4">
    <source>
        <dbReference type="Google" id="ProtNLM"/>
    </source>
</evidence>
<dbReference type="InterPro" id="IPR036770">
    <property type="entry name" value="Ankyrin_rpt-contain_sf"/>
</dbReference>
<comment type="caution">
    <text evidence="2">The sequence shown here is derived from an EMBL/GenBank/DDBJ whole genome shotgun (WGS) entry which is preliminary data.</text>
</comment>
<dbReference type="Gene3D" id="1.25.40.20">
    <property type="entry name" value="Ankyrin repeat-containing domain"/>
    <property type="match status" value="1"/>
</dbReference>